<name>A0ABV5AJ34_9BACL</name>
<dbReference type="EMBL" id="JBDXSU010000014">
    <property type="protein sequence ID" value="MFB5191820.1"/>
    <property type="molecule type" value="Genomic_DNA"/>
</dbReference>
<keyword evidence="1" id="KW-1133">Transmembrane helix</keyword>
<comment type="caution">
    <text evidence="2">The sequence shown here is derived from an EMBL/GenBank/DDBJ whole genome shotgun (WGS) entry which is preliminary data.</text>
</comment>
<evidence type="ECO:0000313" key="2">
    <source>
        <dbReference type="EMBL" id="MFB5191820.1"/>
    </source>
</evidence>
<accession>A0ABV5AJ34</accession>
<sequence>MFLNKLPAVHTPKPVVFGAAIFLAAFYFWFTQEQSEAQPEQQKPVRTPRE</sequence>
<evidence type="ECO:0000313" key="3">
    <source>
        <dbReference type="Proteomes" id="UP001579974"/>
    </source>
</evidence>
<keyword evidence="1" id="KW-0472">Membrane</keyword>
<dbReference type="RefSeq" id="WP_275476461.1">
    <property type="nucleotide sequence ID" value="NZ_CP162940.1"/>
</dbReference>
<feature type="transmembrane region" description="Helical" evidence="1">
    <location>
        <begin position="12"/>
        <end position="30"/>
    </location>
</feature>
<organism evidence="2 3">
    <name type="scientific">Alicyclobacillus fastidiosus</name>
    <dbReference type="NCBI Taxonomy" id="392011"/>
    <lineage>
        <taxon>Bacteria</taxon>
        <taxon>Bacillati</taxon>
        <taxon>Bacillota</taxon>
        <taxon>Bacilli</taxon>
        <taxon>Bacillales</taxon>
        <taxon>Alicyclobacillaceae</taxon>
        <taxon>Alicyclobacillus</taxon>
    </lineage>
</organism>
<proteinExistence type="predicted"/>
<keyword evidence="1" id="KW-0812">Transmembrane</keyword>
<dbReference type="Proteomes" id="UP001579974">
    <property type="component" value="Unassembled WGS sequence"/>
</dbReference>
<keyword evidence="3" id="KW-1185">Reference proteome</keyword>
<protein>
    <submittedName>
        <fullName evidence="2">Uncharacterized protein</fullName>
    </submittedName>
</protein>
<reference evidence="2 3" key="1">
    <citation type="journal article" date="2024" name="Int. J. Mol. Sci.">
        <title>Exploration of Alicyclobacillus spp. Genome in Search of Antibiotic Resistance.</title>
        <authorList>
            <person name="Bucka-Kolendo J."/>
            <person name="Kiousi D.E."/>
            <person name="Dekowska A."/>
            <person name="Mikolajczuk-Szczyrba A."/>
            <person name="Karadedos D.M."/>
            <person name="Michael P."/>
            <person name="Galanis A."/>
            <person name="Sokolowska B."/>
        </authorList>
    </citation>
    <scope>NUCLEOTIDE SEQUENCE [LARGE SCALE GENOMIC DNA]</scope>
    <source>
        <strain evidence="2 3">KKP 3000</strain>
    </source>
</reference>
<gene>
    <name evidence="2" type="ORF">KKP3000_000603</name>
</gene>
<evidence type="ECO:0000256" key="1">
    <source>
        <dbReference type="SAM" id="Phobius"/>
    </source>
</evidence>